<organism evidence="2 3">
    <name type="scientific">Ophiocordyceps sinensis</name>
    <dbReference type="NCBI Taxonomy" id="72228"/>
    <lineage>
        <taxon>Eukaryota</taxon>
        <taxon>Fungi</taxon>
        <taxon>Dikarya</taxon>
        <taxon>Ascomycota</taxon>
        <taxon>Pezizomycotina</taxon>
        <taxon>Sordariomycetes</taxon>
        <taxon>Hypocreomycetidae</taxon>
        <taxon>Hypocreales</taxon>
        <taxon>Ophiocordycipitaceae</taxon>
        <taxon>Ophiocordyceps</taxon>
    </lineage>
</organism>
<dbReference type="EMBL" id="JAAVMX010000006">
    <property type="protein sequence ID" value="KAF4507120.1"/>
    <property type="molecule type" value="Genomic_DNA"/>
</dbReference>
<accession>A0A8H4LWZ4</accession>
<evidence type="ECO:0000256" key="1">
    <source>
        <dbReference type="SAM" id="MobiDB-lite"/>
    </source>
</evidence>
<protein>
    <submittedName>
        <fullName evidence="2">Uncharacterized protein</fullName>
    </submittedName>
</protein>
<comment type="caution">
    <text evidence="2">The sequence shown here is derived from an EMBL/GenBank/DDBJ whole genome shotgun (WGS) entry which is preliminary data.</text>
</comment>
<feature type="region of interest" description="Disordered" evidence="1">
    <location>
        <begin position="75"/>
        <end position="106"/>
    </location>
</feature>
<dbReference type="AlphaFoldDB" id="A0A8H4LWZ4"/>
<evidence type="ECO:0000313" key="3">
    <source>
        <dbReference type="Proteomes" id="UP000557566"/>
    </source>
</evidence>
<gene>
    <name evidence="2" type="ORF">G6O67_005789</name>
</gene>
<keyword evidence="3" id="KW-1185">Reference proteome</keyword>
<reference evidence="2 3" key="1">
    <citation type="journal article" date="2020" name="Genome Biol. Evol.">
        <title>A new high-quality draft genome assembly of the Chinese cordyceps Ophiocordyceps sinensis.</title>
        <authorList>
            <person name="Shu R."/>
            <person name="Zhang J."/>
            <person name="Meng Q."/>
            <person name="Zhang H."/>
            <person name="Zhou G."/>
            <person name="Li M."/>
            <person name="Wu P."/>
            <person name="Zhao Y."/>
            <person name="Chen C."/>
            <person name="Qin Q."/>
        </authorList>
    </citation>
    <scope>NUCLEOTIDE SEQUENCE [LARGE SCALE GENOMIC DNA]</scope>
    <source>
        <strain evidence="2 3">IOZ07</strain>
    </source>
</reference>
<evidence type="ECO:0000313" key="2">
    <source>
        <dbReference type="EMBL" id="KAF4507120.1"/>
    </source>
</evidence>
<name>A0A8H4LWZ4_9HYPO</name>
<sequence>MHILVSALVMAASSPGHPTRNGSTSAAAAEVIDDGGIALDSAVNGKVGAEAGVCDFLVLEDAECGFDGLGSGGPGLEESHAHLSGTGGHLISQGAPRGKRGQNTHETQALRWTRSFWWLWKPAPAWMKIAGVDFSF</sequence>
<proteinExistence type="predicted"/>
<dbReference type="Proteomes" id="UP000557566">
    <property type="component" value="Unassembled WGS sequence"/>
</dbReference>